<sequence length="275" mass="30625">MVIQFNSRWRTHRLLKVLARCEVPVAAIEAVEFAAAGKKGWRLRLRLRERADPYAAVGALLAEGGQPFLLTGGPETELVAEYQADQLRLAAETARPDDGLRPAEEYALGLVPPVPLSIRTSEGTAMFDGETVRLEWSDEAGSRKATRRRMAYALRDIRRVDWFPQRSSGEGHLRIVTRDEDPDAKPTKPSKDFACLLTEDSAKQDAWTLVMAATVTAHLWAKADRETGRAQLTAAQDTDSPTVYDSIRELGRLHTEGLLTDEEFASKKAELLDRL</sequence>
<dbReference type="Pfam" id="PF14472">
    <property type="entry name" value="DUF4429"/>
    <property type="match status" value="2"/>
</dbReference>
<accession>A0ABP7CEL4</accession>
<protein>
    <submittedName>
        <fullName evidence="3">DUF4429 domain-containing protein</fullName>
    </submittedName>
</protein>
<feature type="domain" description="DUF4429" evidence="2">
    <location>
        <begin position="126"/>
        <end position="215"/>
    </location>
</feature>
<evidence type="ECO:0000259" key="2">
    <source>
        <dbReference type="Pfam" id="PF14472"/>
    </source>
</evidence>
<dbReference type="Proteomes" id="UP001500902">
    <property type="component" value="Unassembled WGS sequence"/>
</dbReference>
<evidence type="ECO:0000313" key="4">
    <source>
        <dbReference type="Proteomes" id="UP001500902"/>
    </source>
</evidence>
<organism evidence="3 4">
    <name type="scientific">Nonomuraea antimicrobica</name>
    <dbReference type="NCBI Taxonomy" id="561173"/>
    <lineage>
        <taxon>Bacteria</taxon>
        <taxon>Bacillati</taxon>
        <taxon>Actinomycetota</taxon>
        <taxon>Actinomycetes</taxon>
        <taxon>Streptosporangiales</taxon>
        <taxon>Streptosporangiaceae</taxon>
        <taxon>Nonomuraea</taxon>
    </lineage>
</organism>
<keyword evidence="4" id="KW-1185">Reference proteome</keyword>
<proteinExistence type="predicted"/>
<dbReference type="Pfam" id="PF09851">
    <property type="entry name" value="SHOCT"/>
    <property type="match status" value="1"/>
</dbReference>
<feature type="domain" description="DUF4429" evidence="2">
    <location>
        <begin position="7"/>
        <end position="87"/>
    </location>
</feature>
<comment type="caution">
    <text evidence="3">The sequence shown here is derived from an EMBL/GenBank/DDBJ whole genome shotgun (WGS) entry which is preliminary data.</text>
</comment>
<dbReference type="InterPro" id="IPR027860">
    <property type="entry name" value="DUF4429"/>
</dbReference>
<dbReference type="InterPro" id="IPR018649">
    <property type="entry name" value="SHOCT"/>
</dbReference>
<name>A0ABP7CEL4_9ACTN</name>
<feature type="domain" description="SHOCT" evidence="1">
    <location>
        <begin position="245"/>
        <end position="272"/>
    </location>
</feature>
<dbReference type="EMBL" id="BAAAZP010000111">
    <property type="protein sequence ID" value="GAA3688999.1"/>
    <property type="molecule type" value="Genomic_DNA"/>
</dbReference>
<reference evidence="4" key="1">
    <citation type="journal article" date="2019" name="Int. J. Syst. Evol. Microbiol.">
        <title>The Global Catalogue of Microorganisms (GCM) 10K type strain sequencing project: providing services to taxonomists for standard genome sequencing and annotation.</title>
        <authorList>
            <consortium name="The Broad Institute Genomics Platform"/>
            <consortium name="The Broad Institute Genome Sequencing Center for Infectious Disease"/>
            <person name="Wu L."/>
            <person name="Ma J."/>
        </authorList>
    </citation>
    <scope>NUCLEOTIDE SEQUENCE [LARGE SCALE GENOMIC DNA]</scope>
    <source>
        <strain evidence="4">JCM 16904</strain>
    </source>
</reference>
<evidence type="ECO:0000259" key="1">
    <source>
        <dbReference type="Pfam" id="PF09851"/>
    </source>
</evidence>
<evidence type="ECO:0000313" key="3">
    <source>
        <dbReference type="EMBL" id="GAA3688999.1"/>
    </source>
</evidence>
<gene>
    <name evidence="3" type="ORF">GCM10022224_063070</name>
</gene>